<dbReference type="Gene3D" id="1.20.1280.290">
    <property type="match status" value="1"/>
</dbReference>
<organism evidence="14">
    <name type="scientific">Cacopsylla melanoneura</name>
    <dbReference type="NCBI Taxonomy" id="428564"/>
    <lineage>
        <taxon>Eukaryota</taxon>
        <taxon>Metazoa</taxon>
        <taxon>Ecdysozoa</taxon>
        <taxon>Arthropoda</taxon>
        <taxon>Hexapoda</taxon>
        <taxon>Insecta</taxon>
        <taxon>Pterygota</taxon>
        <taxon>Neoptera</taxon>
        <taxon>Paraneoptera</taxon>
        <taxon>Hemiptera</taxon>
        <taxon>Sternorrhyncha</taxon>
        <taxon>Psylloidea</taxon>
        <taxon>Psyllidae</taxon>
        <taxon>Psyllinae</taxon>
        <taxon>Cacopsylla</taxon>
    </lineage>
</organism>
<evidence type="ECO:0000256" key="5">
    <source>
        <dbReference type="ARBA" id="ARBA00022448"/>
    </source>
</evidence>
<feature type="transmembrane region" description="Helical" evidence="13">
    <location>
        <begin position="72"/>
        <end position="89"/>
    </location>
</feature>
<keyword evidence="11" id="KW-0333">Golgi apparatus</keyword>
<feature type="transmembrane region" description="Helical" evidence="13">
    <location>
        <begin position="101"/>
        <end position="122"/>
    </location>
</feature>
<keyword evidence="7 14" id="KW-0762">Sugar transport</keyword>
<dbReference type="GO" id="GO:0000139">
    <property type="term" value="C:Golgi membrane"/>
    <property type="evidence" value="ECO:0007669"/>
    <property type="project" value="UniProtKB-SubCell"/>
</dbReference>
<dbReference type="EMBL" id="HBUF01640659">
    <property type="protein sequence ID" value="CAG6784901.1"/>
    <property type="molecule type" value="Transcribed_RNA"/>
</dbReference>
<evidence type="ECO:0000256" key="12">
    <source>
        <dbReference type="ARBA" id="ARBA00023136"/>
    </source>
</evidence>
<dbReference type="AlphaFoldDB" id="A0A8D9FC46"/>
<proteinExistence type="inferred from homology"/>
<evidence type="ECO:0000256" key="13">
    <source>
        <dbReference type="SAM" id="Phobius"/>
    </source>
</evidence>
<sequence>MPIQSTGQRNFQFESSRVNGNWKPFQGDGIPGFMEKKKNLHLQVAKAAGFVSIILGYAYVEASENLEHRFGLIVTVFMFALLSAPLLGIKEIVKKEDASSLPFPMILSGTVVTFLWFLYGFIIQNLFIQFQNIAAFTLCSTQLTLCILFPGSKTKKKKDVKKQ</sequence>
<dbReference type="GO" id="GO:0005886">
    <property type="term" value="C:plasma membrane"/>
    <property type="evidence" value="ECO:0007669"/>
    <property type="project" value="UniProtKB-SubCell"/>
</dbReference>
<dbReference type="InterPro" id="IPR004316">
    <property type="entry name" value="SWEET_rpt"/>
</dbReference>
<dbReference type="FunFam" id="1.20.1280.290:FF:000004">
    <property type="entry name" value="Sugar transporter SWEET"/>
    <property type="match status" value="1"/>
</dbReference>
<keyword evidence="10 13" id="KW-1133">Transmembrane helix</keyword>
<evidence type="ECO:0000256" key="9">
    <source>
        <dbReference type="ARBA" id="ARBA00022737"/>
    </source>
</evidence>
<dbReference type="InterPro" id="IPR047664">
    <property type="entry name" value="SWEET"/>
</dbReference>
<dbReference type="GO" id="GO:0051119">
    <property type="term" value="F:sugar transmembrane transporter activity"/>
    <property type="evidence" value="ECO:0007669"/>
    <property type="project" value="InterPro"/>
</dbReference>
<evidence type="ECO:0000256" key="6">
    <source>
        <dbReference type="ARBA" id="ARBA00022475"/>
    </source>
</evidence>
<dbReference type="PANTHER" id="PTHR10791">
    <property type="entry name" value="RAG1-ACTIVATING PROTEIN 1"/>
    <property type="match status" value="1"/>
</dbReference>
<reference evidence="14" key="1">
    <citation type="submission" date="2021-05" db="EMBL/GenBank/DDBJ databases">
        <authorList>
            <person name="Alioto T."/>
            <person name="Alioto T."/>
            <person name="Gomez Garrido J."/>
        </authorList>
    </citation>
    <scope>NUCLEOTIDE SEQUENCE</scope>
</reference>
<feature type="transmembrane region" description="Helical" evidence="13">
    <location>
        <begin position="40"/>
        <end position="60"/>
    </location>
</feature>
<evidence type="ECO:0000256" key="8">
    <source>
        <dbReference type="ARBA" id="ARBA00022692"/>
    </source>
</evidence>
<evidence type="ECO:0000256" key="1">
    <source>
        <dbReference type="ARBA" id="ARBA00004651"/>
    </source>
</evidence>
<comment type="similarity">
    <text evidence="3">Belongs to the SWEET sugar transporter family.</text>
</comment>
<dbReference type="PANTHER" id="PTHR10791:SF5">
    <property type="entry name" value="SUGAR TRANSPORTER SWEET"/>
    <property type="match status" value="1"/>
</dbReference>
<evidence type="ECO:0000256" key="11">
    <source>
        <dbReference type="ARBA" id="ARBA00023034"/>
    </source>
</evidence>
<evidence type="ECO:0000256" key="4">
    <source>
        <dbReference type="ARBA" id="ARBA00021741"/>
    </source>
</evidence>
<name>A0A8D9FC46_9HEMI</name>
<accession>A0A8D9FC46</accession>
<evidence type="ECO:0000256" key="7">
    <source>
        <dbReference type="ARBA" id="ARBA00022597"/>
    </source>
</evidence>
<keyword evidence="12 13" id="KW-0472">Membrane</keyword>
<evidence type="ECO:0000256" key="3">
    <source>
        <dbReference type="ARBA" id="ARBA00007809"/>
    </source>
</evidence>
<evidence type="ECO:0000313" key="14">
    <source>
        <dbReference type="EMBL" id="CAG6784901.1"/>
    </source>
</evidence>
<keyword evidence="6" id="KW-1003">Cell membrane</keyword>
<keyword evidence="8 13" id="KW-0812">Transmembrane</keyword>
<comment type="subcellular location">
    <subcellularLocation>
        <location evidence="1">Cell membrane</location>
        <topology evidence="1">Multi-pass membrane protein</topology>
    </subcellularLocation>
    <subcellularLocation>
        <location evidence="2">Golgi apparatus membrane</location>
        <topology evidence="2">Multi-pass membrane protein</topology>
    </subcellularLocation>
</comment>
<keyword evidence="9" id="KW-0677">Repeat</keyword>
<keyword evidence="5" id="KW-0813">Transport</keyword>
<evidence type="ECO:0000256" key="10">
    <source>
        <dbReference type="ARBA" id="ARBA00022989"/>
    </source>
</evidence>
<feature type="transmembrane region" description="Helical" evidence="13">
    <location>
        <begin position="128"/>
        <end position="149"/>
    </location>
</feature>
<protein>
    <recommendedName>
        <fullName evidence="4">Sugar transporter SWEET1</fullName>
    </recommendedName>
</protein>
<dbReference type="Pfam" id="PF03083">
    <property type="entry name" value="MtN3_slv"/>
    <property type="match status" value="1"/>
</dbReference>
<evidence type="ECO:0000256" key="2">
    <source>
        <dbReference type="ARBA" id="ARBA00004653"/>
    </source>
</evidence>